<accession>A0A915KHB0</accession>
<reference evidence="3" key="1">
    <citation type="submission" date="2022-11" db="UniProtKB">
        <authorList>
            <consortium name="WormBaseParasite"/>
        </authorList>
    </citation>
    <scope>IDENTIFICATION</scope>
</reference>
<dbReference type="Proteomes" id="UP000887565">
    <property type="component" value="Unplaced"/>
</dbReference>
<dbReference type="WBParaSite" id="nRc.2.0.1.t37371-RA">
    <property type="protein sequence ID" value="nRc.2.0.1.t37371-RA"/>
    <property type="gene ID" value="nRc.2.0.1.g37371"/>
</dbReference>
<sequence length="149" mass="16846">MRRSAIGMSKRRTVLQIWDILLEIFPMCCQTPISSLQWHHNGTQGSANNNFTSHHQNPVNSIISYWEPQDSPKTVMDDETLLRQDKDTVAANNFGQEISTHHENSSQKAKSTPYPTAPSKLDTKPSVIYGLGRQVLQGQKNKETRQGKN</sequence>
<evidence type="ECO:0000313" key="2">
    <source>
        <dbReference type="Proteomes" id="UP000887565"/>
    </source>
</evidence>
<feature type="compositionally biased region" description="Basic and acidic residues" evidence="1">
    <location>
        <begin position="140"/>
        <end position="149"/>
    </location>
</feature>
<organism evidence="2 3">
    <name type="scientific">Romanomermis culicivorax</name>
    <name type="common">Nematode worm</name>
    <dbReference type="NCBI Taxonomy" id="13658"/>
    <lineage>
        <taxon>Eukaryota</taxon>
        <taxon>Metazoa</taxon>
        <taxon>Ecdysozoa</taxon>
        <taxon>Nematoda</taxon>
        <taxon>Enoplea</taxon>
        <taxon>Dorylaimia</taxon>
        <taxon>Mermithida</taxon>
        <taxon>Mermithoidea</taxon>
        <taxon>Mermithidae</taxon>
        <taxon>Romanomermis</taxon>
    </lineage>
</organism>
<evidence type="ECO:0000256" key="1">
    <source>
        <dbReference type="SAM" id="MobiDB-lite"/>
    </source>
</evidence>
<dbReference type="AlphaFoldDB" id="A0A915KHB0"/>
<proteinExistence type="predicted"/>
<evidence type="ECO:0000313" key="3">
    <source>
        <dbReference type="WBParaSite" id="nRc.2.0.1.t37371-RA"/>
    </source>
</evidence>
<name>A0A915KHB0_ROMCU</name>
<protein>
    <submittedName>
        <fullName evidence="3">Uncharacterized protein</fullName>
    </submittedName>
</protein>
<feature type="region of interest" description="Disordered" evidence="1">
    <location>
        <begin position="86"/>
        <end position="149"/>
    </location>
</feature>
<keyword evidence="2" id="KW-1185">Reference proteome</keyword>